<dbReference type="InterPro" id="IPR050469">
    <property type="entry name" value="Diguanylate_Cyclase"/>
</dbReference>
<dbReference type="Pfam" id="PF00989">
    <property type="entry name" value="PAS"/>
    <property type="match status" value="1"/>
</dbReference>
<keyword evidence="4" id="KW-1185">Reference proteome</keyword>
<accession>A0ABQ1ZVI1</accession>
<proteinExistence type="predicted"/>
<dbReference type="NCBIfam" id="TIGR00229">
    <property type="entry name" value="sensory_box"/>
    <property type="match status" value="1"/>
</dbReference>
<dbReference type="InterPro" id="IPR043128">
    <property type="entry name" value="Rev_trsase/Diguanyl_cyclase"/>
</dbReference>
<dbReference type="Pfam" id="PF00990">
    <property type="entry name" value="GGDEF"/>
    <property type="match status" value="1"/>
</dbReference>
<dbReference type="InterPro" id="IPR000160">
    <property type="entry name" value="GGDEF_dom"/>
</dbReference>
<dbReference type="SUPFAM" id="SSF55785">
    <property type="entry name" value="PYP-like sensor domain (PAS domain)"/>
    <property type="match status" value="1"/>
</dbReference>
<dbReference type="Gene3D" id="3.30.70.270">
    <property type="match status" value="1"/>
</dbReference>
<dbReference type="PROSITE" id="PS50887">
    <property type="entry name" value="GGDEF"/>
    <property type="match status" value="1"/>
</dbReference>
<keyword evidence="1" id="KW-0175">Coiled coil</keyword>
<evidence type="ECO:0000256" key="1">
    <source>
        <dbReference type="SAM" id="Coils"/>
    </source>
</evidence>
<dbReference type="CDD" id="cd00130">
    <property type="entry name" value="PAS"/>
    <property type="match status" value="1"/>
</dbReference>
<dbReference type="RefSeq" id="WP_172244621.1">
    <property type="nucleotide sequence ID" value="NZ_BMDD01000003.1"/>
</dbReference>
<sequence length="328" mass="37068">MDNQLDCAPGGYFSISESGFVQSVNRTFLNMLGMKSADELIGRHIETVMSPTNKMFFHTYFYPHIQLYERVDEMYFAFRTVDKQSVPVLINGVRQERGGEVVIDCMALLMRKRLEYEKDTLRSKHELEELYKTTREVNDRLEALHEEYESKQQELIEMNRKLETLASTDPLTGLHNRRFFEDCLRGELLASKDSNLPLSLLIADIDHFKTINDTYGHPVGDFVLIELARLLRETAGALSICARFGGEEFVVLLPAVGSEDAVAAAEQIRSVIENTLLGTHRVTISVGVDTSQPDSTEASLLERADLALYASKSNSRNRVSHAKQLAQT</sequence>
<reference evidence="4" key="1">
    <citation type="journal article" date="2019" name="Int. J. Syst. Evol. Microbiol.">
        <title>The Global Catalogue of Microorganisms (GCM) 10K type strain sequencing project: providing services to taxonomists for standard genome sequencing and annotation.</title>
        <authorList>
            <consortium name="The Broad Institute Genomics Platform"/>
            <consortium name="The Broad Institute Genome Sequencing Center for Infectious Disease"/>
            <person name="Wu L."/>
            <person name="Ma J."/>
        </authorList>
    </citation>
    <scope>NUCLEOTIDE SEQUENCE [LARGE SCALE GENOMIC DNA]</scope>
    <source>
        <strain evidence="4">CCM 8702</strain>
    </source>
</reference>
<name>A0ABQ1ZVI1_9BACL</name>
<dbReference type="SUPFAM" id="SSF55073">
    <property type="entry name" value="Nucleotide cyclase"/>
    <property type="match status" value="1"/>
</dbReference>
<comment type="caution">
    <text evidence="3">The sequence shown here is derived from an EMBL/GenBank/DDBJ whole genome shotgun (WGS) entry which is preliminary data.</text>
</comment>
<dbReference type="EMBL" id="BMDD01000003">
    <property type="protein sequence ID" value="GGH80396.1"/>
    <property type="molecule type" value="Genomic_DNA"/>
</dbReference>
<dbReference type="PANTHER" id="PTHR45138:SF9">
    <property type="entry name" value="DIGUANYLATE CYCLASE DGCM-RELATED"/>
    <property type="match status" value="1"/>
</dbReference>
<dbReference type="Gene3D" id="3.30.450.20">
    <property type="entry name" value="PAS domain"/>
    <property type="match status" value="1"/>
</dbReference>
<dbReference type="InterPro" id="IPR029787">
    <property type="entry name" value="Nucleotide_cyclase"/>
</dbReference>
<gene>
    <name evidence="3" type="ORF">GCM10007362_28640</name>
</gene>
<dbReference type="PANTHER" id="PTHR45138">
    <property type="entry name" value="REGULATORY COMPONENTS OF SENSORY TRANSDUCTION SYSTEM"/>
    <property type="match status" value="1"/>
</dbReference>
<dbReference type="Proteomes" id="UP000605427">
    <property type="component" value="Unassembled WGS sequence"/>
</dbReference>
<dbReference type="InterPro" id="IPR035965">
    <property type="entry name" value="PAS-like_dom_sf"/>
</dbReference>
<organism evidence="3 4">
    <name type="scientific">Saccharibacillus endophyticus</name>
    <dbReference type="NCBI Taxonomy" id="2060666"/>
    <lineage>
        <taxon>Bacteria</taxon>
        <taxon>Bacillati</taxon>
        <taxon>Bacillota</taxon>
        <taxon>Bacilli</taxon>
        <taxon>Bacillales</taxon>
        <taxon>Paenibacillaceae</taxon>
        <taxon>Saccharibacillus</taxon>
    </lineage>
</organism>
<dbReference type="InterPro" id="IPR000014">
    <property type="entry name" value="PAS"/>
</dbReference>
<dbReference type="InterPro" id="IPR013767">
    <property type="entry name" value="PAS_fold"/>
</dbReference>
<evidence type="ECO:0000313" key="3">
    <source>
        <dbReference type="EMBL" id="GGH80396.1"/>
    </source>
</evidence>
<feature type="domain" description="GGDEF" evidence="2">
    <location>
        <begin position="196"/>
        <end position="324"/>
    </location>
</feature>
<dbReference type="CDD" id="cd01949">
    <property type="entry name" value="GGDEF"/>
    <property type="match status" value="1"/>
</dbReference>
<dbReference type="Gene3D" id="1.20.5.1940">
    <property type="match status" value="1"/>
</dbReference>
<dbReference type="NCBIfam" id="TIGR00254">
    <property type="entry name" value="GGDEF"/>
    <property type="match status" value="1"/>
</dbReference>
<feature type="coiled-coil region" evidence="1">
    <location>
        <begin position="124"/>
        <end position="168"/>
    </location>
</feature>
<evidence type="ECO:0000313" key="4">
    <source>
        <dbReference type="Proteomes" id="UP000605427"/>
    </source>
</evidence>
<protein>
    <recommendedName>
        <fullName evidence="2">GGDEF domain-containing protein</fullName>
    </recommendedName>
</protein>
<dbReference type="SMART" id="SM00267">
    <property type="entry name" value="GGDEF"/>
    <property type="match status" value="1"/>
</dbReference>
<evidence type="ECO:0000259" key="2">
    <source>
        <dbReference type="PROSITE" id="PS50887"/>
    </source>
</evidence>